<evidence type="ECO:0000256" key="8">
    <source>
        <dbReference type="ARBA" id="ARBA00049244"/>
    </source>
</evidence>
<feature type="compositionally biased region" description="Basic residues" evidence="9">
    <location>
        <begin position="278"/>
        <end position="292"/>
    </location>
</feature>
<keyword evidence="7" id="KW-0238">DNA-binding</keyword>
<evidence type="ECO:0000259" key="10">
    <source>
        <dbReference type="Pfam" id="PF03175"/>
    </source>
</evidence>
<comment type="catalytic activity">
    <reaction evidence="8">
        <text>DNA(n) + a 2'-deoxyribonucleoside 5'-triphosphate = DNA(n+1) + diphosphate</text>
        <dbReference type="Rhea" id="RHEA:22508"/>
        <dbReference type="Rhea" id="RHEA-COMP:17339"/>
        <dbReference type="Rhea" id="RHEA-COMP:17340"/>
        <dbReference type="ChEBI" id="CHEBI:33019"/>
        <dbReference type="ChEBI" id="CHEBI:61560"/>
        <dbReference type="ChEBI" id="CHEBI:173112"/>
        <dbReference type="EC" id="2.7.7.7"/>
    </reaction>
</comment>
<dbReference type="OrthoDB" id="6423361at2759"/>
<dbReference type="GO" id="GO:0006260">
    <property type="term" value="P:DNA replication"/>
    <property type="evidence" value="ECO:0007669"/>
    <property type="project" value="UniProtKB-KW"/>
</dbReference>
<dbReference type="EC" id="2.7.7.7" evidence="2"/>
<dbReference type="GO" id="GO:0003887">
    <property type="term" value="F:DNA-directed DNA polymerase activity"/>
    <property type="evidence" value="ECO:0007669"/>
    <property type="project" value="UniProtKB-KW"/>
</dbReference>
<dbReference type="GO" id="GO:0000166">
    <property type="term" value="F:nucleotide binding"/>
    <property type="evidence" value="ECO:0007669"/>
    <property type="project" value="InterPro"/>
</dbReference>
<feature type="region of interest" description="Disordered" evidence="9">
    <location>
        <begin position="261"/>
        <end position="299"/>
    </location>
</feature>
<dbReference type="AlphaFoldDB" id="A0A8K0P5H1"/>
<evidence type="ECO:0000256" key="1">
    <source>
        <dbReference type="ARBA" id="ARBA00005755"/>
    </source>
</evidence>
<evidence type="ECO:0000256" key="5">
    <source>
        <dbReference type="ARBA" id="ARBA00022705"/>
    </source>
</evidence>
<name>A0A8K0P5H1_LADFU</name>
<evidence type="ECO:0000256" key="4">
    <source>
        <dbReference type="ARBA" id="ARBA00022695"/>
    </source>
</evidence>
<dbReference type="EMBL" id="KZ308747">
    <property type="protein sequence ID" value="KAG8233812.1"/>
    <property type="molecule type" value="Genomic_DNA"/>
</dbReference>
<evidence type="ECO:0000256" key="9">
    <source>
        <dbReference type="SAM" id="MobiDB-lite"/>
    </source>
</evidence>
<evidence type="ECO:0000256" key="7">
    <source>
        <dbReference type="ARBA" id="ARBA00023125"/>
    </source>
</evidence>
<protein>
    <recommendedName>
        <fullName evidence="2">DNA-directed DNA polymerase</fullName>
        <ecNumber evidence="2">2.7.7.7</ecNumber>
    </recommendedName>
</protein>
<feature type="domain" description="DNA-directed DNA polymerase family B mitochondria/virus" evidence="10">
    <location>
        <begin position="50"/>
        <end position="143"/>
    </location>
</feature>
<keyword evidence="3" id="KW-0808">Transferase</keyword>
<sequence length="299" mass="32976">MLFSKIVALTGPGTTGTNEAGQGMQGVKGQAALGRNVSQSEHRLSAARENITLDEKAIQHNPGLRQLSKLMHNSFWGRFGMRENLPQCTILRQRDELLSLATSPHVDLLKVVPINEEAVYACWNMHEDSLKTESCHEYSHRILYNENFLRYYLDQTGSGVGSVYRGVNYQKGSGIGSFLGGLFRSVLHLFKSGARAIGKEALKMGSRAIGKEALKMGSSILGDMMNGQEPVKTILRRRALEAGENLKTRAENKIMQFSGAGYKPKKTVRKGQSLGRNRGGKTHVNSAKKRKLSPKDIFG</sequence>
<keyword evidence="4" id="KW-0548">Nucleotidyltransferase</keyword>
<dbReference type="PANTHER" id="PTHR33568">
    <property type="entry name" value="DNA POLYMERASE"/>
    <property type="match status" value="1"/>
</dbReference>
<dbReference type="Proteomes" id="UP000792457">
    <property type="component" value="Unassembled WGS sequence"/>
</dbReference>
<comment type="caution">
    <text evidence="11">The sequence shown here is derived from an EMBL/GenBank/DDBJ whole genome shotgun (WGS) entry which is preliminary data.</text>
</comment>
<reference evidence="11" key="2">
    <citation type="submission" date="2017-10" db="EMBL/GenBank/DDBJ databases">
        <title>Ladona fulva Genome sequencing and assembly.</title>
        <authorList>
            <person name="Murali S."/>
            <person name="Richards S."/>
            <person name="Bandaranaike D."/>
            <person name="Bellair M."/>
            <person name="Blankenburg K."/>
            <person name="Chao H."/>
            <person name="Dinh H."/>
            <person name="Doddapaneni H."/>
            <person name="Dugan-Rocha S."/>
            <person name="Elkadiri S."/>
            <person name="Gnanaolivu R."/>
            <person name="Hernandez B."/>
            <person name="Skinner E."/>
            <person name="Javaid M."/>
            <person name="Lee S."/>
            <person name="Li M."/>
            <person name="Ming W."/>
            <person name="Munidasa M."/>
            <person name="Muniz J."/>
            <person name="Nguyen L."/>
            <person name="Hughes D."/>
            <person name="Osuji N."/>
            <person name="Pu L.-L."/>
            <person name="Puazo M."/>
            <person name="Qu C."/>
            <person name="Quiroz J."/>
            <person name="Raj R."/>
            <person name="Weissenberger G."/>
            <person name="Xin Y."/>
            <person name="Zou X."/>
            <person name="Han Y."/>
            <person name="Worley K."/>
            <person name="Muzny D."/>
            <person name="Gibbs R."/>
        </authorList>
    </citation>
    <scope>NUCLEOTIDE SEQUENCE</scope>
    <source>
        <strain evidence="11">Sampled in the wild</strain>
    </source>
</reference>
<keyword evidence="6" id="KW-0239">DNA-directed DNA polymerase</keyword>
<evidence type="ECO:0000313" key="12">
    <source>
        <dbReference type="Proteomes" id="UP000792457"/>
    </source>
</evidence>
<dbReference type="Gene3D" id="1.10.287.690">
    <property type="entry name" value="Helix hairpin bin"/>
    <property type="match status" value="1"/>
</dbReference>
<evidence type="ECO:0000256" key="6">
    <source>
        <dbReference type="ARBA" id="ARBA00022932"/>
    </source>
</evidence>
<keyword evidence="12" id="KW-1185">Reference proteome</keyword>
<proteinExistence type="inferred from homology"/>
<evidence type="ECO:0000313" key="11">
    <source>
        <dbReference type="EMBL" id="KAG8233812.1"/>
    </source>
</evidence>
<dbReference type="PANTHER" id="PTHR33568:SF3">
    <property type="entry name" value="DNA-DIRECTED DNA POLYMERASE"/>
    <property type="match status" value="1"/>
</dbReference>
<accession>A0A8K0P5H1</accession>
<organism evidence="11 12">
    <name type="scientific">Ladona fulva</name>
    <name type="common">Scarce chaser dragonfly</name>
    <name type="synonym">Libellula fulva</name>
    <dbReference type="NCBI Taxonomy" id="123851"/>
    <lineage>
        <taxon>Eukaryota</taxon>
        <taxon>Metazoa</taxon>
        <taxon>Ecdysozoa</taxon>
        <taxon>Arthropoda</taxon>
        <taxon>Hexapoda</taxon>
        <taxon>Insecta</taxon>
        <taxon>Pterygota</taxon>
        <taxon>Palaeoptera</taxon>
        <taxon>Odonata</taxon>
        <taxon>Epiprocta</taxon>
        <taxon>Anisoptera</taxon>
        <taxon>Libelluloidea</taxon>
        <taxon>Libellulidae</taxon>
        <taxon>Ladona</taxon>
    </lineage>
</organism>
<evidence type="ECO:0000256" key="3">
    <source>
        <dbReference type="ARBA" id="ARBA00022679"/>
    </source>
</evidence>
<reference evidence="11" key="1">
    <citation type="submission" date="2013-04" db="EMBL/GenBank/DDBJ databases">
        <authorList>
            <person name="Qu J."/>
            <person name="Murali S.C."/>
            <person name="Bandaranaike D."/>
            <person name="Bellair M."/>
            <person name="Blankenburg K."/>
            <person name="Chao H."/>
            <person name="Dinh H."/>
            <person name="Doddapaneni H."/>
            <person name="Downs B."/>
            <person name="Dugan-Rocha S."/>
            <person name="Elkadiri S."/>
            <person name="Gnanaolivu R.D."/>
            <person name="Hernandez B."/>
            <person name="Javaid M."/>
            <person name="Jayaseelan J.C."/>
            <person name="Lee S."/>
            <person name="Li M."/>
            <person name="Ming W."/>
            <person name="Munidasa M."/>
            <person name="Muniz J."/>
            <person name="Nguyen L."/>
            <person name="Ongeri F."/>
            <person name="Osuji N."/>
            <person name="Pu L.-L."/>
            <person name="Puazo M."/>
            <person name="Qu C."/>
            <person name="Quiroz J."/>
            <person name="Raj R."/>
            <person name="Weissenberger G."/>
            <person name="Xin Y."/>
            <person name="Zou X."/>
            <person name="Han Y."/>
            <person name="Richards S."/>
            <person name="Worley K."/>
            <person name="Muzny D."/>
            <person name="Gibbs R."/>
        </authorList>
    </citation>
    <scope>NUCLEOTIDE SEQUENCE</scope>
    <source>
        <strain evidence="11">Sampled in the wild</strain>
    </source>
</reference>
<gene>
    <name evidence="11" type="ORF">J437_LFUL008032</name>
</gene>
<keyword evidence="5" id="KW-0235">DNA replication</keyword>
<comment type="similarity">
    <text evidence="1">Belongs to the DNA polymerase type-B family.</text>
</comment>
<dbReference type="InterPro" id="IPR004868">
    <property type="entry name" value="DNA-dir_DNA_pol_B_mt/vir"/>
</dbReference>
<dbReference type="InterPro" id="IPR043502">
    <property type="entry name" value="DNA/RNA_pol_sf"/>
</dbReference>
<evidence type="ECO:0000256" key="2">
    <source>
        <dbReference type="ARBA" id="ARBA00012417"/>
    </source>
</evidence>
<dbReference type="Pfam" id="PF03175">
    <property type="entry name" value="DNA_pol_B_2"/>
    <property type="match status" value="1"/>
</dbReference>
<dbReference type="GO" id="GO:0003677">
    <property type="term" value="F:DNA binding"/>
    <property type="evidence" value="ECO:0007669"/>
    <property type="project" value="UniProtKB-KW"/>
</dbReference>
<dbReference type="SUPFAM" id="SSF56672">
    <property type="entry name" value="DNA/RNA polymerases"/>
    <property type="match status" value="1"/>
</dbReference>